<dbReference type="PROSITE" id="PS00375">
    <property type="entry name" value="UDPGT"/>
    <property type="match status" value="1"/>
</dbReference>
<evidence type="ECO:0000313" key="7">
    <source>
        <dbReference type="Proteomes" id="UP001603857"/>
    </source>
</evidence>
<dbReference type="InterPro" id="IPR035595">
    <property type="entry name" value="UDP_glycos_trans_CS"/>
</dbReference>
<dbReference type="EMBL" id="JBGMDY010000004">
    <property type="protein sequence ID" value="KAL2337466.1"/>
    <property type="molecule type" value="Genomic_DNA"/>
</dbReference>
<accession>A0ABD1MNT1</accession>
<comment type="similarity">
    <text evidence="1 4">Belongs to the UDP-glycosyltransferase family.</text>
</comment>
<reference evidence="6 7" key="1">
    <citation type="submission" date="2024-08" db="EMBL/GenBank/DDBJ databases">
        <title>Insights into the chromosomal genome structure of Flemingia macrophylla.</title>
        <authorList>
            <person name="Ding Y."/>
            <person name="Zhao Y."/>
            <person name="Bi W."/>
            <person name="Wu M."/>
            <person name="Zhao G."/>
            <person name="Gong Y."/>
            <person name="Li W."/>
            <person name="Zhang P."/>
        </authorList>
    </citation>
    <scope>NUCLEOTIDE SEQUENCE [LARGE SCALE GENOMIC DNA]</scope>
    <source>
        <strain evidence="6">DYQJB</strain>
        <tissue evidence="6">Leaf</tissue>
    </source>
</reference>
<evidence type="ECO:0000256" key="5">
    <source>
        <dbReference type="RuleBase" id="RU362057"/>
    </source>
</evidence>
<keyword evidence="7" id="KW-1185">Reference proteome</keyword>
<evidence type="ECO:0000256" key="3">
    <source>
        <dbReference type="ARBA" id="ARBA00022679"/>
    </source>
</evidence>
<dbReference type="GO" id="GO:0016757">
    <property type="term" value="F:glycosyltransferase activity"/>
    <property type="evidence" value="ECO:0007669"/>
    <property type="project" value="UniProtKB-KW"/>
</dbReference>
<evidence type="ECO:0000256" key="2">
    <source>
        <dbReference type="ARBA" id="ARBA00022676"/>
    </source>
</evidence>
<protein>
    <recommendedName>
        <fullName evidence="5">Glycosyltransferase</fullName>
        <ecNumber evidence="5">2.4.1.-</ecNumber>
    </recommendedName>
</protein>
<dbReference type="Pfam" id="PF00201">
    <property type="entry name" value="UDPGT"/>
    <property type="match status" value="1"/>
</dbReference>
<dbReference type="SUPFAM" id="SSF53756">
    <property type="entry name" value="UDP-Glycosyltransferase/glycogen phosphorylase"/>
    <property type="match status" value="1"/>
</dbReference>
<dbReference type="PANTHER" id="PTHR48047:SF182">
    <property type="entry name" value="GLYCOSYLTRANSFERASE"/>
    <property type="match status" value="1"/>
</dbReference>
<dbReference type="EC" id="2.4.1.-" evidence="5"/>
<proteinExistence type="inferred from homology"/>
<evidence type="ECO:0000256" key="1">
    <source>
        <dbReference type="ARBA" id="ARBA00009995"/>
    </source>
</evidence>
<dbReference type="InterPro" id="IPR002213">
    <property type="entry name" value="UDP_glucos_trans"/>
</dbReference>
<comment type="caution">
    <text evidence="6">The sequence shown here is derived from an EMBL/GenBank/DDBJ whole genome shotgun (WGS) entry which is preliminary data.</text>
</comment>
<dbReference type="FunFam" id="3.40.50.2000:FF:000071">
    <property type="entry name" value="Glycosyltransferase"/>
    <property type="match status" value="1"/>
</dbReference>
<dbReference type="FunFam" id="3.40.50.2000:FF:000202">
    <property type="entry name" value="Glycosyltransferase"/>
    <property type="match status" value="1"/>
</dbReference>
<evidence type="ECO:0000313" key="6">
    <source>
        <dbReference type="EMBL" id="KAL2337466.1"/>
    </source>
</evidence>
<dbReference type="Proteomes" id="UP001603857">
    <property type="component" value="Unassembled WGS sequence"/>
</dbReference>
<dbReference type="PANTHER" id="PTHR48047">
    <property type="entry name" value="GLYCOSYLTRANSFERASE"/>
    <property type="match status" value="1"/>
</dbReference>
<keyword evidence="3 4" id="KW-0808">Transferase</keyword>
<dbReference type="AlphaFoldDB" id="A0ABD1MNT1"/>
<keyword evidence="2 4" id="KW-0328">Glycosyltransferase</keyword>
<gene>
    <name evidence="6" type="ORF">Fmac_011912</name>
</gene>
<dbReference type="Gene3D" id="3.40.50.2000">
    <property type="entry name" value="Glycogen Phosphorylase B"/>
    <property type="match status" value="2"/>
</dbReference>
<organism evidence="6 7">
    <name type="scientific">Flemingia macrophylla</name>
    <dbReference type="NCBI Taxonomy" id="520843"/>
    <lineage>
        <taxon>Eukaryota</taxon>
        <taxon>Viridiplantae</taxon>
        <taxon>Streptophyta</taxon>
        <taxon>Embryophyta</taxon>
        <taxon>Tracheophyta</taxon>
        <taxon>Spermatophyta</taxon>
        <taxon>Magnoliopsida</taxon>
        <taxon>eudicotyledons</taxon>
        <taxon>Gunneridae</taxon>
        <taxon>Pentapetalae</taxon>
        <taxon>rosids</taxon>
        <taxon>fabids</taxon>
        <taxon>Fabales</taxon>
        <taxon>Fabaceae</taxon>
        <taxon>Papilionoideae</taxon>
        <taxon>50 kb inversion clade</taxon>
        <taxon>NPAAA clade</taxon>
        <taxon>indigoferoid/millettioid clade</taxon>
        <taxon>Phaseoleae</taxon>
        <taxon>Flemingia</taxon>
    </lineage>
</organism>
<evidence type="ECO:0000256" key="4">
    <source>
        <dbReference type="RuleBase" id="RU003718"/>
    </source>
</evidence>
<sequence>MGIPNLRISNINMVMMGSSNDDKLKAICLPFVSTSHLIPVVDIARLFAMHGVDVTIITTTANATIFQSSIDRDCARGHSIRTHVVKFPFAQVGLPEGVESFNSNTPQDMVSKIYQGLSILQEHYQQLFHDMHPDFLFTDMFYPWTVDAAAQLGIPRLIYVGGGYLAHSAQNSIEQFSPHTKVDSDTESFLIPGLPHELEMTRSQLPDWLRAPTGYTYLMKMMKDSERKSYGSLFNTFYELEGAYEEHYKKAMETKSWSVGPVSFWVNQDASDKADRGNGKEGQQGEGWLTWLDSKTENSVLYVSFGSMNKFPSPQLVEIAHALEDSRHDFIWVVRKKGESEDGDGNDFLQEFEKRVRASNKGYLIWGWAPQLLILEHLAIGAVVTHCGWNTIMESVNAGLPMATWPLFAEQFYNEKLLAEVLRIGVPVGAKEWRNWNEFGNEVVKRDEIGKAIAVLMGSGEESLEMRRRAKALSDAAKKAIQVGGSSHNNMKDLIQELKSFKHQKISHKNESNT</sequence>
<name>A0ABD1MNT1_9FABA</name>
<dbReference type="CDD" id="cd03784">
    <property type="entry name" value="GT1_Gtf-like"/>
    <property type="match status" value="1"/>
</dbReference>